<dbReference type="CDD" id="cd15744">
    <property type="entry name" value="FYVE_RUFY3"/>
    <property type="match status" value="1"/>
</dbReference>
<sequence>MVMASLTTPPKARKPPSEGFMANVSLQFDNWRKRMQQPEGPPSPEEAQHPHLPAFSDAAECHVCHDALTLLKFKHNCRNCGKSVCGAHSKNQLPLPELGILKEVRVCDVCYQLKVSRRAGAREVPPTTSPTPAIAMTGPNPRGSSLCGILYSGLVEEQDDMLDEMLYLGSFRLGSRSLASRNFNPNIAIWIERLFMLTPAELLCFKPQKEKEDFLLGIGEVRTSIHLTDILHIEVDDNYPRILTVVRSDGRIFRIRTKEPETCALIYEKLRETIQTFQDALYKLQRGLVPEDNAISCVTVQHAPLLDEVVVPKSSDLGYHVSLYPTSILRAYCLGPSSVHGVASFARDEIAAATSQRIRKRVEPSMDELYLVLHLGARTHLWLNMERIEDSWRYAWQDVGLFGLQLLVWTLVFAYGMTRYFEAGILLWSMMLVVLGVRLGPHMRLAWHTRALATSYRLELPQVDCQKQKTSAGGDLKESDVDPRFIAACGNDLEEAKRKYIKYLQWRDENSIDTILLRPHPHFHIIKESYVHLTHKQDKQGHMISIELAGNMKKGMANFLSKGVVEADVVTHLGFYNEFLWNVIDRRSAPFGTQLKILDLNGVALSDFGGDVVAFMKQCSAVGEAYYPERLYKVFIVNPPSWFNMIWKAVSPLVNPKTREKINVVKGQKEIQKALLEYIDAENLPVEYGGTCECVGGCLTHSPDENLLREYVDRLNSGEDCTEYLQSLMDAAAAVADATHVTTPAVAGGTEPDTKMSSRHSATNLAHLDVPAGPKKRRASLV</sequence>
<accession>T0R409</accession>
<dbReference type="Gene3D" id="3.30.40.10">
    <property type="entry name" value="Zinc/RING finger domain, C3HC4 (zinc finger)"/>
    <property type="match status" value="1"/>
</dbReference>
<dbReference type="OrthoDB" id="1434354at2759"/>
<evidence type="ECO:0000256" key="2">
    <source>
        <dbReference type="ARBA" id="ARBA00022771"/>
    </source>
</evidence>
<evidence type="ECO:0000256" key="5">
    <source>
        <dbReference type="SAM" id="MobiDB-lite"/>
    </source>
</evidence>
<dbReference type="InterPro" id="IPR011011">
    <property type="entry name" value="Znf_FYVE_PHD"/>
</dbReference>
<evidence type="ECO:0000256" key="4">
    <source>
        <dbReference type="PROSITE-ProRule" id="PRU00091"/>
    </source>
</evidence>
<gene>
    <name evidence="9" type="ORF">SDRG_02124</name>
</gene>
<keyword evidence="2 4" id="KW-0863">Zinc-finger</keyword>
<dbReference type="SUPFAM" id="SSF50729">
    <property type="entry name" value="PH domain-like"/>
    <property type="match status" value="1"/>
</dbReference>
<dbReference type="eggNOG" id="KOG1818">
    <property type="taxonomic scope" value="Eukaryota"/>
</dbReference>
<dbReference type="OMA" id="WFNLIWK"/>
<dbReference type="STRING" id="1156394.T0R409"/>
<dbReference type="Proteomes" id="UP000030762">
    <property type="component" value="Unassembled WGS sequence"/>
</dbReference>
<dbReference type="SUPFAM" id="SSF57903">
    <property type="entry name" value="FYVE/PHD zinc finger"/>
    <property type="match status" value="1"/>
</dbReference>
<dbReference type="eggNOG" id="KOG1471">
    <property type="taxonomic scope" value="Eukaryota"/>
</dbReference>
<dbReference type="CDD" id="cd00170">
    <property type="entry name" value="SEC14"/>
    <property type="match status" value="1"/>
</dbReference>
<protein>
    <recommendedName>
        <fullName evidence="11">FYVE-type domain-containing protein</fullName>
    </recommendedName>
</protein>
<reference evidence="9 10" key="1">
    <citation type="submission" date="2012-04" db="EMBL/GenBank/DDBJ databases">
        <title>The Genome Sequence of Saprolegnia declina VS20.</title>
        <authorList>
            <consortium name="The Broad Institute Genome Sequencing Platform"/>
            <person name="Russ C."/>
            <person name="Nusbaum C."/>
            <person name="Tyler B."/>
            <person name="van West P."/>
            <person name="Dieguez-Uribeondo J."/>
            <person name="de Bruijn I."/>
            <person name="Tripathy S."/>
            <person name="Jiang R."/>
            <person name="Young S.K."/>
            <person name="Zeng Q."/>
            <person name="Gargeya S."/>
            <person name="Fitzgerald M."/>
            <person name="Haas B."/>
            <person name="Abouelleil A."/>
            <person name="Alvarado L."/>
            <person name="Arachchi H.M."/>
            <person name="Berlin A."/>
            <person name="Chapman S.B."/>
            <person name="Goldberg J."/>
            <person name="Griggs A."/>
            <person name="Gujja S."/>
            <person name="Hansen M."/>
            <person name="Howarth C."/>
            <person name="Imamovic A."/>
            <person name="Larimer J."/>
            <person name="McCowen C."/>
            <person name="Montmayeur A."/>
            <person name="Murphy C."/>
            <person name="Neiman D."/>
            <person name="Pearson M."/>
            <person name="Priest M."/>
            <person name="Roberts A."/>
            <person name="Saif S."/>
            <person name="Shea T."/>
            <person name="Sisk P."/>
            <person name="Sykes S."/>
            <person name="Wortman J."/>
            <person name="Nusbaum C."/>
            <person name="Birren B."/>
        </authorList>
    </citation>
    <scope>NUCLEOTIDE SEQUENCE [LARGE SCALE GENOMIC DNA]</scope>
    <source>
        <strain evidence="9 10">VS20</strain>
    </source>
</reference>
<dbReference type="InterPro" id="IPR001251">
    <property type="entry name" value="CRAL-TRIO_dom"/>
</dbReference>
<dbReference type="GO" id="GO:0008270">
    <property type="term" value="F:zinc ion binding"/>
    <property type="evidence" value="ECO:0007669"/>
    <property type="project" value="UniProtKB-KW"/>
</dbReference>
<dbReference type="Pfam" id="PF01363">
    <property type="entry name" value="FYVE"/>
    <property type="match status" value="1"/>
</dbReference>
<evidence type="ECO:0000313" key="9">
    <source>
        <dbReference type="EMBL" id="EQC41070.1"/>
    </source>
</evidence>
<keyword evidence="3" id="KW-0862">Zinc</keyword>
<dbReference type="PANTHER" id="PTHR45657:SF1">
    <property type="entry name" value="CRAL-TRIO DOMAIN-CONTAINING PROTEIN YKL091C-RELATED"/>
    <property type="match status" value="1"/>
</dbReference>
<keyword evidence="10" id="KW-1185">Reference proteome</keyword>
<evidence type="ECO:0000256" key="3">
    <source>
        <dbReference type="ARBA" id="ARBA00022833"/>
    </source>
</evidence>
<feature type="region of interest" description="Disordered" evidence="5">
    <location>
        <begin position="744"/>
        <end position="782"/>
    </location>
</feature>
<dbReference type="RefSeq" id="XP_008605914.1">
    <property type="nucleotide sequence ID" value="XM_008607692.1"/>
</dbReference>
<keyword evidence="1" id="KW-0479">Metal-binding</keyword>
<dbReference type="InterPro" id="IPR036865">
    <property type="entry name" value="CRAL-TRIO_dom_sf"/>
</dbReference>
<keyword evidence="6" id="KW-1133">Transmembrane helix</keyword>
<dbReference type="PROSITE" id="PS50178">
    <property type="entry name" value="ZF_FYVE"/>
    <property type="match status" value="1"/>
</dbReference>
<evidence type="ECO:0008006" key="11">
    <source>
        <dbReference type="Google" id="ProtNLM"/>
    </source>
</evidence>
<feature type="transmembrane region" description="Helical" evidence="6">
    <location>
        <begin position="423"/>
        <end position="440"/>
    </location>
</feature>
<dbReference type="CDD" id="cd00821">
    <property type="entry name" value="PH"/>
    <property type="match status" value="1"/>
</dbReference>
<dbReference type="Pfam" id="PF00650">
    <property type="entry name" value="CRAL_TRIO"/>
    <property type="match status" value="1"/>
</dbReference>
<dbReference type="InterPro" id="IPR036273">
    <property type="entry name" value="CRAL/TRIO_N_dom_sf"/>
</dbReference>
<evidence type="ECO:0000313" key="10">
    <source>
        <dbReference type="Proteomes" id="UP000030762"/>
    </source>
</evidence>
<dbReference type="InterPro" id="IPR013083">
    <property type="entry name" value="Znf_RING/FYVE/PHD"/>
</dbReference>
<evidence type="ECO:0000256" key="1">
    <source>
        <dbReference type="ARBA" id="ARBA00022723"/>
    </source>
</evidence>
<organism evidence="9 10">
    <name type="scientific">Saprolegnia diclina (strain VS20)</name>
    <dbReference type="NCBI Taxonomy" id="1156394"/>
    <lineage>
        <taxon>Eukaryota</taxon>
        <taxon>Sar</taxon>
        <taxon>Stramenopiles</taxon>
        <taxon>Oomycota</taxon>
        <taxon>Saprolegniomycetes</taxon>
        <taxon>Saprolegniales</taxon>
        <taxon>Saprolegniaceae</taxon>
        <taxon>Saprolegnia</taxon>
    </lineage>
</organism>
<dbReference type="InParanoid" id="T0R409"/>
<dbReference type="EMBL" id="JH767135">
    <property type="protein sequence ID" value="EQC41070.1"/>
    <property type="molecule type" value="Genomic_DNA"/>
</dbReference>
<dbReference type="Gene3D" id="3.40.525.10">
    <property type="entry name" value="CRAL-TRIO lipid binding domain"/>
    <property type="match status" value="1"/>
</dbReference>
<dbReference type="SMART" id="SM00516">
    <property type="entry name" value="SEC14"/>
    <property type="match status" value="1"/>
</dbReference>
<dbReference type="SUPFAM" id="SSF46938">
    <property type="entry name" value="CRAL/TRIO N-terminal domain"/>
    <property type="match status" value="1"/>
</dbReference>
<proteinExistence type="predicted"/>
<evidence type="ECO:0000259" key="8">
    <source>
        <dbReference type="PROSITE" id="PS50191"/>
    </source>
</evidence>
<evidence type="ECO:0000259" key="7">
    <source>
        <dbReference type="PROSITE" id="PS50178"/>
    </source>
</evidence>
<keyword evidence="6" id="KW-0812">Transmembrane</keyword>
<name>T0R409_SAPDV</name>
<dbReference type="InterPro" id="IPR051026">
    <property type="entry name" value="PI/PC_transfer"/>
</dbReference>
<dbReference type="InterPro" id="IPR017455">
    <property type="entry name" value="Znf_FYVE-rel"/>
</dbReference>
<dbReference type="PROSITE" id="PS50191">
    <property type="entry name" value="CRAL_TRIO"/>
    <property type="match status" value="1"/>
</dbReference>
<feature type="transmembrane region" description="Helical" evidence="6">
    <location>
        <begin position="394"/>
        <end position="417"/>
    </location>
</feature>
<dbReference type="GeneID" id="19942851"/>
<dbReference type="SMART" id="SM00064">
    <property type="entry name" value="FYVE"/>
    <property type="match status" value="1"/>
</dbReference>
<dbReference type="VEuPathDB" id="FungiDB:SDRG_02124"/>
<dbReference type="PANTHER" id="PTHR45657">
    <property type="entry name" value="CRAL-TRIO DOMAIN-CONTAINING PROTEIN YKL091C-RELATED"/>
    <property type="match status" value="1"/>
</dbReference>
<feature type="domain" description="CRAL-TRIO" evidence="8">
    <location>
        <begin position="522"/>
        <end position="696"/>
    </location>
</feature>
<evidence type="ECO:0000256" key="6">
    <source>
        <dbReference type="SAM" id="Phobius"/>
    </source>
</evidence>
<dbReference type="InterPro" id="IPR000306">
    <property type="entry name" value="Znf_FYVE"/>
</dbReference>
<keyword evidence="6" id="KW-0472">Membrane</keyword>
<feature type="domain" description="FYVE-type" evidence="7">
    <location>
        <begin position="55"/>
        <end position="115"/>
    </location>
</feature>
<dbReference type="AlphaFoldDB" id="T0R409"/>
<dbReference type="SUPFAM" id="SSF52087">
    <property type="entry name" value="CRAL/TRIO domain"/>
    <property type="match status" value="1"/>
</dbReference>